<evidence type="ECO:0000256" key="4">
    <source>
        <dbReference type="ARBA" id="ARBA00022692"/>
    </source>
</evidence>
<reference evidence="11 12" key="1">
    <citation type="journal article" date="2023" name="G3 (Bethesda)">
        <title>A chromosome-length genome assembly and annotation of blackberry (Rubus argutus, cv. 'Hillquist').</title>
        <authorList>
            <person name="Bruna T."/>
            <person name="Aryal R."/>
            <person name="Dudchenko O."/>
            <person name="Sargent D.J."/>
            <person name="Mead D."/>
            <person name="Buti M."/>
            <person name="Cavallini A."/>
            <person name="Hytonen T."/>
            <person name="Andres J."/>
            <person name="Pham M."/>
            <person name="Weisz D."/>
            <person name="Mascagni F."/>
            <person name="Usai G."/>
            <person name="Natali L."/>
            <person name="Bassil N."/>
            <person name="Fernandez G.E."/>
            <person name="Lomsadze A."/>
            <person name="Armour M."/>
            <person name="Olukolu B."/>
            <person name="Poorten T."/>
            <person name="Britton C."/>
            <person name="Davik J."/>
            <person name="Ashrafi H."/>
            <person name="Aiden E.L."/>
            <person name="Borodovsky M."/>
            <person name="Worthington M."/>
        </authorList>
    </citation>
    <scope>NUCLEOTIDE SEQUENCE [LARGE SCALE GENOMIC DNA]</scope>
    <source>
        <strain evidence="11">PI 553951</strain>
    </source>
</reference>
<evidence type="ECO:0000256" key="9">
    <source>
        <dbReference type="SAM" id="Phobius"/>
    </source>
</evidence>
<keyword evidence="3" id="KW-0050">Antiport</keyword>
<keyword evidence="2" id="KW-0813">Transport</keyword>
<dbReference type="GO" id="GO:0016020">
    <property type="term" value="C:membrane"/>
    <property type="evidence" value="ECO:0007669"/>
    <property type="project" value="UniProtKB-SubCell"/>
</dbReference>
<dbReference type="InterPro" id="IPR038770">
    <property type="entry name" value="Na+/solute_symporter_sf"/>
</dbReference>
<feature type="transmembrane region" description="Helical" evidence="9">
    <location>
        <begin position="143"/>
        <end position="165"/>
    </location>
</feature>
<keyword evidence="5" id="KW-0732">Signal</keyword>
<organism evidence="11 12">
    <name type="scientific">Rubus argutus</name>
    <name type="common">Southern blackberry</name>
    <dbReference type="NCBI Taxonomy" id="59490"/>
    <lineage>
        <taxon>Eukaryota</taxon>
        <taxon>Viridiplantae</taxon>
        <taxon>Streptophyta</taxon>
        <taxon>Embryophyta</taxon>
        <taxon>Tracheophyta</taxon>
        <taxon>Spermatophyta</taxon>
        <taxon>Magnoliopsida</taxon>
        <taxon>eudicotyledons</taxon>
        <taxon>Gunneridae</taxon>
        <taxon>Pentapetalae</taxon>
        <taxon>rosids</taxon>
        <taxon>fabids</taxon>
        <taxon>Rosales</taxon>
        <taxon>Rosaceae</taxon>
        <taxon>Rosoideae</taxon>
        <taxon>Rosoideae incertae sedis</taxon>
        <taxon>Rubus</taxon>
    </lineage>
</organism>
<keyword evidence="4 9" id="KW-0812">Transmembrane</keyword>
<evidence type="ECO:0000313" key="12">
    <source>
        <dbReference type="Proteomes" id="UP001457282"/>
    </source>
</evidence>
<evidence type="ECO:0000256" key="6">
    <source>
        <dbReference type="ARBA" id="ARBA00022989"/>
    </source>
</evidence>
<feature type="transmembrane region" description="Helical" evidence="9">
    <location>
        <begin position="76"/>
        <end position="96"/>
    </location>
</feature>
<feature type="transmembrane region" description="Helical" evidence="9">
    <location>
        <begin position="108"/>
        <end position="131"/>
    </location>
</feature>
<dbReference type="GO" id="GO:0015386">
    <property type="term" value="F:potassium:proton antiporter activity"/>
    <property type="evidence" value="ECO:0007669"/>
    <property type="project" value="InterPro"/>
</dbReference>
<dbReference type="Proteomes" id="UP001457282">
    <property type="component" value="Unassembled WGS sequence"/>
</dbReference>
<evidence type="ECO:0000256" key="7">
    <source>
        <dbReference type="ARBA" id="ARBA00023065"/>
    </source>
</evidence>
<dbReference type="AlphaFoldDB" id="A0AAW1WRE1"/>
<feature type="domain" description="Cation/H+ exchanger transmembrane" evidence="10">
    <location>
        <begin position="39"/>
        <end position="193"/>
    </location>
</feature>
<keyword evidence="8 9" id="KW-0472">Membrane</keyword>
<name>A0AAW1WRE1_RUBAR</name>
<evidence type="ECO:0000256" key="2">
    <source>
        <dbReference type="ARBA" id="ARBA00022448"/>
    </source>
</evidence>
<evidence type="ECO:0000256" key="3">
    <source>
        <dbReference type="ARBA" id="ARBA00022449"/>
    </source>
</evidence>
<dbReference type="EMBL" id="JBEDUW010000005">
    <property type="protein sequence ID" value="KAK9926778.1"/>
    <property type="molecule type" value="Genomic_DNA"/>
</dbReference>
<accession>A0AAW1WRE1</accession>
<dbReference type="Pfam" id="PF00999">
    <property type="entry name" value="Na_H_Exchanger"/>
    <property type="match status" value="1"/>
</dbReference>
<feature type="transmembrane region" description="Helical" evidence="9">
    <location>
        <begin position="185"/>
        <end position="207"/>
    </location>
</feature>
<comment type="subcellular location">
    <subcellularLocation>
        <location evidence="1">Membrane</location>
        <topology evidence="1">Multi-pass membrane protein</topology>
    </subcellularLocation>
</comment>
<protein>
    <recommendedName>
        <fullName evidence="10">Cation/H+ exchanger transmembrane domain-containing protein</fullName>
    </recommendedName>
</protein>
<dbReference type="PANTHER" id="PTHR16254">
    <property type="entry name" value="POTASSIUM/PROTON ANTIPORTER-RELATED"/>
    <property type="match status" value="1"/>
</dbReference>
<evidence type="ECO:0000256" key="8">
    <source>
        <dbReference type="ARBA" id="ARBA00023136"/>
    </source>
</evidence>
<dbReference type="Gene3D" id="1.20.1530.20">
    <property type="match status" value="1"/>
</dbReference>
<proteinExistence type="predicted"/>
<dbReference type="InterPro" id="IPR006153">
    <property type="entry name" value="Cation/H_exchanger_TM"/>
</dbReference>
<keyword evidence="12" id="KW-1185">Reference proteome</keyword>
<evidence type="ECO:0000256" key="1">
    <source>
        <dbReference type="ARBA" id="ARBA00004141"/>
    </source>
</evidence>
<keyword evidence="7" id="KW-0406">Ion transport</keyword>
<feature type="transmembrane region" description="Helical" evidence="9">
    <location>
        <begin position="214"/>
        <end position="235"/>
    </location>
</feature>
<dbReference type="InterPro" id="IPR045158">
    <property type="entry name" value="KEA4/5/6-like"/>
</dbReference>
<sequence>MQRPVAQYYLDSGHVHLDDPGKWKLSGKDFCLGLKLLLLLKVAGPVVVLGGLLQIITFMLLCGITAVLCGAKLSEGIFVSSFLSMSSTAVVVKFVAERDSNSARHGQVTIGTLIFQDCVVGFPFALLPVLGGHSDLFQGMVPVGKLLLVLSLYLAASSVLCWSSVPRFLKLTLKLSCQTNELYQLAVVVFCLVYVEPIHNLFAALLLPSIRMLIHVHFLWSHVDILLASVILVILG</sequence>
<evidence type="ECO:0000256" key="5">
    <source>
        <dbReference type="ARBA" id="ARBA00022729"/>
    </source>
</evidence>
<feature type="transmembrane region" description="Helical" evidence="9">
    <location>
        <begin position="42"/>
        <end position="69"/>
    </location>
</feature>
<comment type="caution">
    <text evidence="11">The sequence shown here is derived from an EMBL/GenBank/DDBJ whole genome shotgun (WGS) entry which is preliminary data.</text>
</comment>
<keyword evidence="6 9" id="KW-1133">Transmembrane helix</keyword>
<evidence type="ECO:0000259" key="10">
    <source>
        <dbReference type="Pfam" id="PF00999"/>
    </source>
</evidence>
<gene>
    <name evidence="11" type="ORF">M0R45_023991</name>
</gene>
<dbReference type="PANTHER" id="PTHR16254:SF20">
    <property type="entry name" value="K(+) EFFLUX ANTIPORTER 5"/>
    <property type="match status" value="1"/>
</dbReference>
<evidence type="ECO:0000313" key="11">
    <source>
        <dbReference type="EMBL" id="KAK9926778.1"/>
    </source>
</evidence>